<dbReference type="Pfam" id="PF02613">
    <property type="entry name" value="Nitrate_red_del"/>
    <property type="match status" value="1"/>
</dbReference>
<dbReference type="SUPFAM" id="SSF89155">
    <property type="entry name" value="TorD-like"/>
    <property type="match status" value="1"/>
</dbReference>
<sequence length="196" mass="23265">MVEERYGKLAAANILTSIWIGDWERYHKIFEEVSDEAKEGLYFHRYYKGEDVQLWHDNHFSIPGEHFIPPYISSYSSGADHEDSRRNDLLCLVGLYEKMQFYYPLEINMYPDHFGCLTAFLGALLQEEIKAEEAGEKEYLEKLENMEEEFVQKYLKPVLPSLLKLTDLRVKHLFFREFLKFYEEFVELAGHTTAVR</sequence>
<name>A0A398B2Z9_9BACI</name>
<comment type="caution">
    <text evidence="1">The sequence shown here is derived from an EMBL/GenBank/DDBJ whole genome shotgun (WGS) entry which is preliminary data.</text>
</comment>
<evidence type="ECO:0008006" key="3">
    <source>
        <dbReference type="Google" id="ProtNLM"/>
    </source>
</evidence>
<dbReference type="InterPro" id="IPR036411">
    <property type="entry name" value="TorD-like_sf"/>
</dbReference>
<organism evidence="1 2">
    <name type="scientific">Mesobacillus zeae</name>
    <dbReference type="NCBI Taxonomy" id="1917180"/>
    <lineage>
        <taxon>Bacteria</taxon>
        <taxon>Bacillati</taxon>
        <taxon>Bacillota</taxon>
        <taxon>Bacilli</taxon>
        <taxon>Bacillales</taxon>
        <taxon>Bacillaceae</taxon>
        <taxon>Mesobacillus</taxon>
    </lineage>
</organism>
<dbReference type="OrthoDB" id="2829748at2"/>
<reference evidence="1 2" key="1">
    <citation type="submission" date="2018-08" db="EMBL/GenBank/DDBJ databases">
        <title>Bacillus jemisoniae sp. nov., Bacillus chryseoplanitiae sp. nov., Bacillus resnikiae sp. nov., and Bacillus frankliniae sp. nov., isolated from Viking spacecraft and associated surfaces.</title>
        <authorList>
            <person name="Seuylemezian A."/>
            <person name="Vaishampayan P."/>
        </authorList>
    </citation>
    <scope>NUCLEOTIDE SEQUENCE [LARGE SCALE GENOMIC DNA]</scope>
    <source>
        <strain evidence="1 2">JJ-247</strain>
    </source>
</reference>
<dbReference type="InterPro" id="IPR020945">
    <property type="entry name" value="DMSO/NO3_reduct_chaperone"/>
</dbReference>
<evidence type="ECO:0000313" key="2">
    <source>
        <dbReference type="Proteomes" id="UP000265816"/>
    </source>
</evidence>
<evidence type="ECO:0000313" key="1">
    <source>
        <dbReference type="EMBL" id="RID82330.1"/>
    </source>
</evidence>
<dbReference type="Gene3D" id="1.10.3480.10">
    <property type="entry name" value="TorD-like"/>
    <property type="match status" value="1"/>
</dbReference>
<protein>
    <recommendedName>
        <fullName evidence="3">Molecular chaperone TorD</fullName>
    </recommendedName>
</protein>
<proteinExistence type="predicted"/>
<dbReference type="AlphaFoldDB" id="A0A398B2Z9"/>
<dbReference type="RefSeq" id="WP_119114503.1">
    <property type="nucleotide sequence ID" value="NZ_CBCSEO010000023.1"/>
</dbReference>
<keyword evidence="2" id="KW-1185">Reference proteome</keyword>
<dbReference type="EMBL" id="QWVT01000039">
    <property type="protein sequence ID" value="RID82330.1"/>
    <property type="molecule type" value="Genomic_DNA"/>
</dbReference>
<gene>
    <name evidence="1" type="ORF">D1970_19365</name>
</gene>
<dbReference type="Proteomes" id="UP000265816">
    <property type="component" value="Unassembled WGS sequence"/>
</dbReference>
<accession>A0A398B2Z9</accession>